<proteinExistence type="predicted"/>
<reference evidence="2 3" key="1">
    <citation type="submission" date="2016-09" db="EMBL/GenBank/DDBJ databases">
        <title>Complete genome sequence of microbes from the polar regions.</title>
        <authorList>
            <person name="Liao L."/>
            <person name="Chen B."/>
        </authorList>
    </citation>
    <scope>NUCLEOTIDE SEQUENCE [LARGE SCALE GENOMIC DNA]</scope>
    <source>
        <strain evidence="2 3">ZS314</strain>
    </source>
</reference>
<dbReference type="AlphaFoldDB" id="A0A7L5AKS6"/>
<evidence type="ECO:0000313" key="3">
    <source>
        <dbReference type="Proteomes" id="UP000464507"/>
    </source>
</evidence>
<dbReference type="Gene3D" id="3.40.630.30">
    <property type="match status" value="1"/>
</dbReference>
<evidence type="ECO:0000259" key="1">
    <source>
        <dbReference type="PROSITE" id="PS51186"/>
    </source>
</evidence>
<dbReference type="SUPFAM" id="SSF55729">
    <property type="entry name" value="Acyl-CoA N-acyltransferases (Nat)"/>
    <property type="match status" value="1"/>
</dbReference>
<dbReference type="Proteomes" id="UP000464507">
    <property type="component" value="Chromosome"/>
</dbReference>
<dbReference type="InterPro" id="IPR052564">
    <property type="entry name" value="N-acetyltrans/Recomb-assoc"/>
</dbReference>
<dbReference type="GO" id="GO:0016747">
    <property type="term" value="F:acyltransferase activity, transferring groups other than amino-acyl groups"/>
    <property type="evidence" value="ECO:0007669"/>
    <property type="project" value="InterPro"/>
</dbReference>
<dbReference type="PANTHER" id="PTHR43451">
    <property type="entry name" value="ACETYLTRANSFERASE (GNAT) FAMILY PROTEIN"/>
    <property type="match status" value="1"/>
</dbReference>
<feature type="domain" description="N-acetyltransferase" evidence="1">
    <location>
        <begin position="1"/>
        <end position="153"/>
    </location>
</feature>
<dbReference type="InterPro" id="IPR000182">
    <property type="entry name" value="GNAT_dom"/>
</dbReference>
<dbReference type="PROSITE" id="PS51186">
    <property type="entry name" value="GNAT"/>
    <property type="match status" value="1"/>
</dbReference>
<accession>A0A7L5AKS6</accession>
<evidence type="ECO:0000313" key="2">
    <source>
        <dbReference type="EMBL" id="QHO70967.1"/>
    </source>
</evidence>
<name>A0A7L5AKS6_9MICO</name>
<dbReference type="EMBL" id="CP017146">
    <property type="protein sequence ID" value="QHO70967.1"/>
    <property type="molecule type" value="Genomic_DNA"/>
</dbReference>
<protein>
    <recommendedName>
        <fullName evidence="1">N-acetyltransferase domain-containing protein</fullName>
    </recommendedName>
</protein>
<gene>
    <name evidence="2" type="ORF">BHD05_04270</name>
</gene>
<organism evidence="2 3">
    <name type="scientific">Marisediminicola antarctica</name>
    <dbReference type="NCBI Taxonomy" id="674079"/>
    <lineage>
        <taxon>Bacteria</taxon>
        <taxon>Bacillati</taxon>
        <taxon>Actinomycetota</taxon>
        <taxon>Actinomycetes</taxon>
        <taxon>Micrococcales</taxon>
        <taxon>Microbacteriaceae</taxon>
        <taxon>Marisediminicola</taxon>
    </lineage>
</organism>
<dbReference type="Pfam" id="PF13673">
    <property type="entry name" value="Acetyltransf_10"/>
    <property type="match status" value="1"/>
</dbReference>
<dbReference type="CDD" id="cd04301">
    <property type="entry name" value="NAT_SF"/>
    <property type="match status" value="1"/>
</dbReference>
<dbReference type="PANTHER" id="PTHR43451:SF1">
    <property type="entry name" value="ACETYLTRANSFERASE"/>
    <property type="match status" value="1"/>
</dbReference>
<dbReference type="InterPro" id="IPR016181">
    <property type="entry name" value="Acyl_CoA_acyltransferase"/>
</dbReference>
<sequence length="154" mass="16852">MVRRYRAADASGTLAVFLLAVRETAAAHYDAEQVAVWAPDDIGLAEWARARAAVATHVAEIDGQIVGFTDIDRAGHVDMLFVHPSFGRRGVSSALIEAVLADARRAELTALTVEASLTARAFFERNGFVVVAQQQVERNGVRLTNVRMRLELTY</sequence>
<keyword evidence="3" id="KW-1185">Reference proteome</keyword>
<dbReference type="KEGG" id="mant:BHD05_04270"/>